<reference evidence="1" key="1">
    <citation type="submission" date="2023-07" db="EMBL/GenBank/DDBJ databases">
        <title>Sorghum-associated microbial communities from plants grown in Nebraska, USA.</title>
        <authorList>
            <person name="Schachtman D."/>
        </authorList>
    </citation>
    <scope>NUCLEOTIDE SEQUENCE</scope>
    <source>
        <strain evidence="1">BE330</strain>
    </source>
</reference>
<name>A0AAE3XCS9_9DEIO</name>
<proteinExistence type="predicted"/>
<accession>A0AAE3XCS9</accession>
<organism evidence="1 2">
    <name type="scientific">Deinococcus soli</name>
    <name type="common">ex Cha et al. 2016</name>
    <dbReference type="NCBI Taxonomy" id="1309411"/>
    <lineage>
        <taxon>Bacteria</taxon>
        <taxon>Thermotogati</taxon>
        <taxon>Deinococcota</taxon>
        <taxon>Deinococci</taxon>
        <taxon>Deinococcales</taxon>
        <taxon>Deinococcaceae</taxon>
        <taxon>Deinococcus</taxon>
    </lineage>
</organism>
<gene>
    <name evidence="1" type="ORF">J2Y00_001680</name>
</gene>
<sequence>MPTPDCPESITVTRWDIHPISGRIRASLEGLRQPLHTTFERGTSVQWALCHYVATCGDPTCAHLPAVFAEHLPPGAPSDLEIYWKAGFLRGATFWEAHTSGGFTMWQSDQQRCWAEAHALYPVIHPSRLNDARIICALHAQERAAAPPEPDAPTAEP</sequence>
<dbReference type="RefSeq" id="WP_309854148.1">
    <property type="nucleotide sequence ID" value="NZ_JAVDQJ010000004.1"/>
</dbReference>
<dbReference type="Proteomes" id="UP001185331">
    <property type="component" value="Unassembled WGS sequence"/>
</dbReference>
<protein>
    <submittedName>
        <fullName evidence="1">Uncharacterized protein</fullName>
    </submittedName>
</protein>
<evidence type="ECO:0000313" key="2">
    <source>
        <dbReference type="Proteomes" id="UP001185331"/>
    </source>
</evidence>
<dbReference type="AlphaFoldDB" id="A0AAE3XCS9"/>
<dbReference type="EMBL" id="JAVDQK010000004">
    <property type="protein sequence ID" value="MDR6218117.1"/>
    <property type="molecule type" value="Genomic_DNA"/>
</dbReference>
<comment type="caution">
    <text evidence="1">The sequence shown here is derived from an EMBL/GenBank/DDBJ whole genome shotgun (WGS) entry which is preliminary data.</text>
</comment>
<evidence type="ECO:0000313" key="1">
    <source>
        <dbReference type="EMBL" id="MDR6218117.1"/>
    </source>
</evidence>